<dbReference type="CDD" id="cd12407">
    <property type="entry name" value="RRM_FOX1_like"/>
    <property type="match status" value="1"/>
</dbReference>
<feature type="non-terminal residue" evidence="11">
    <location>
        <position position="162"/>
    </location>
</feature>
<evidence type="ECO:0000256" key="4">
    <source>
        <dbReference type="ARBA" id="ARBA00022664"/>
    </source>
</evidence>
<evidence type="ECO:0000313" key="12">
    <source>
        <dbReference type="Proteomes" id="UP000192247"/>
    </source>
</evidence>
<dbReference type="InParanoid" id="A0A1V9XUG2"/>
<dbReference type="STRING" id="418985.A0A1V9XUG2"/>
<evidence type="ECO:0000256" key="6">
    <source>
        <dbReference type="ARBA" id="ARBA00023187"/>
    </source>
</evidence>
<dbReference type="InterPro" id="IPR034237">
    <property type="entry name" value="FOX1_RRM"/>
</dbReference>
<dbReference type="Proteomes" id="UP000192247">
    <property type="component" value="Unassembled WGS sequence"/>
</dbReference>
<dbReference type="OrthoDB" id="5382468at2759"/>
<dbReference type="PANTHER" id="PTHR15597:SF22">
    <property type="entry name" value="RNA-BINDING FOX PROTEIN 1, ISOFORM H"/>
    <property type="match status" value="1"/>
</dbReference>
<name>A0A1V9XUG2_9ACAR</name>
<proteinExistence type="predicted"/>
<dbReference type="InterPro" id="IPR035979">
    <property type="entry name" value="RBD_domain_sf"/>
</dbReference>
<dbReference type="GO" id="GO:0005737">
    <property type="term" value="C:cytoplasm"/>
    <property type="evidence" value="ECO:0007669"/>
    <property type="project" value="UniProtKB-SubCell"/>
</dbReference>
<dbReference type="InterPro" id="IPR047131">
    <property type="entry name" value="RBFOX1-like"/>
</dbReference>
<evidence type="ECO:0000256" key="3">
    <source>
        <dbReference type="ARBA" id="ARBA00022490"/>
    </source>
</evidence>
<evidence type="ECO:0000256" key="2">
    <source>
        <dbReference type="ARBA" id="ARBA00004496"/>
    </source>
</evidence>
<dbReference type="GO" id="GO:0005634">
    <property type="term" value="C:nucleus"/>
    <property type="evidence" value="ECO:0007669"/>
    <property type="project" value="UniProtKB-SubCell"/>
</dbReference>
<keyword evidence="5 8" id="KW-0694">RNA-binding</keyword>
<dbReference type="PANTHER" id="PTHR15597">
    <property type="entry name" value="ATAXIN 2-BINDING PROTEIN 1-RELATED"/>
    <property type="match status" value="1"/>
</dbReference>
<evidence type="ECO:0000313" key="11">
    <source>
        <dbReference type="EMBL" id="OQR77062.1"/>
    </source>
</evidence>
<comment type="subcellular location">
    <subcellularLocation>
        <location evidence="2">Cytoplasm</location>
    </subcellularLocation>
    <subcellularLocation>
        <location evidence="1">Nucleus</location>
    </subcellularLocation>
</comment>
<organism evidence="11 12">
    <name type="scientific">Tropilaelaps mercedesae</name>
    <dbReference type="NCBI Taxonomy" id="418985"/>
    <lineage>
        <taxon>Eukaryota</taxon>
        <taxon>Metazoa</taxon>
        <taxon>Ecdysozoa</taxon>
        <taxon>Arthropoda</taxon>
        <taxon>Chelicerata</taxon>
        <taxon>Arachnida</taxon>
        <taxon>Acari</taxon>
        <taxon>Parasitiformes</taxon>
        <taxon>Mesostigmata</taxon>
        <taxon>Gamasina</taxon>
        <taxon>Dermanyssoidea</taxon>
        <taxon>Laelapidae</taxon>
        <taxon>Tropilaelaps</taxon>
    </lineage>
</organism>
<protein>
    <submittedName>
        <fullName evidence="11">RNA binding protein fox-13-like</fullName>
    </submittedName>
</protein>
<evidence type="ECO:0000256" key="9">
    <source>
        <dbReference type="SAM" id="MobiDB-lite"/>
    </source>
</evidence>
<dbReference type="GO" id="GO:0008380">
    <property type="term" value="P:RNA splicing"/>
    <property type="evidence" value="ECO:0007669"/>
    <property type="project" value="UniProtKB-KW"/>
</dbReference>
<sequence length="162" mass="16858">GSVSGGEHSPPLTACGGAGHKTAGPDARAGPIKPTPPSEHSDGATLIPSDEELAASQQLSEAAATLEALNGPKRLHVSNIPFRFREPDLRQLFGEFGVILDVEIIFNERGSKGFGFVTFALGSDADRARDALNGAFVEGRTIEVNNATARVHTKRAASLAAS</sequence>
<dbReference type="SUPFAM" id="SSF54928">
    <property type="entry name" value="RNA-binding domain, RBD"/>
    <property type="match status" value="1"/>
</dbReference>
<evidence type="ECO:0000256" key="7">
    <source>
        <dbReference type="ARBA" id="ARBA00023242"/>
    </source>
</evidence>
<dbReference type="Gene3D" id="3.30.70.330">
    <property type="match status" value="1"/>
</dbReference>
<dbReference type="GO" id="GO:0006397">
    <property type="term" value="P:mRNA processing"/>
    <property type="evidence" value="ECO:0007669"/>
    <property type="project" value="UniProtKB-KW"/>
</dbReference>
<evidence type="ECO:0000256" key="5">
    <source>
        <dbReference type="ARBA" id="ARBA00022884"/>
    </source>
</evidence>
<evidence type="ECO:0000256" key="8">
    <source>
        <dbReference type="PROSITE-ProRule" id="PRU00176"/>
    </source>
</evidence>
<keyword evidence="3" id="KW-0963">Cytoplasm</keyword>
<dbReference type="SMART" id="SM00360">
    <property type="entry name" value="RRM"/>
    <property type="match status" value="1"/>
</dbReference>
<dbReference type="AlphaFoldDB" id="A0A1V9XUG2"/>
<dbReference type="InterPro" id="IPR000504">
    <property type="entry name" value="RRM_dom"/>
</dbReference>
<evidence type="ECO:0000256" key="1">
    <source>
        <dbReference type="ARBA" id="ARBA00004123"/>
    </source>
</evidence>
<gene>
    <name evidence="11" type="ORF">BIW11_07358</name>
</gene>
<evidence type="ECO:0000259" key="10">
    <source>
        <dbReference type="PROSITE" id="PS50102"/>
    </source>
</evidence>
<comment type="caution">
    <text evidence="11">The sequence shown here is derived from an EMBL/GenBank/DDBJ whole genome shotgun (WGS) entry which is preliminary data.</text>
</comment>
<feature type="non-terminal residue" evidence="11">
    <location>
        <position position="1"/>
    </location>
</feature>
<dbReference type="GO" id="GO:0007399">
    <property type="term" value="P:nervous system development"/>
    <property type="evidence" value="ECO:0007669"/>
    <property type="project" value="InterPro"/>
</dbReference>
<dbReference type="FunFam" id="3.30.70.330:FF:000375">
    <property type="entry name" value="RNA binding fox-1 homolog 1"/>
    <property type="match status" value="1"/>
</dbReference>
<dbReference type="Pfam" id="PF00076">
    <property type="entry name" value="RRM_1"/>
    <property type="match status" value="1"/>
</dbReference>
<dbReference type="PROSITE" id="PS50102">
    <property type="entry name" value="RRM"/>
    <property type="match status" value="1"/>
</dbReference>
<reference evidence="11 12" key="1">
    <citation type="journal article" date="2017" name="Gigascience">
        <title>Draft genome of the honey bee ectoparasitic mite, Tropilaelaps mercedesae, is shaped by the parasitic life history.</title>
        <authorList>
            <person name="Dong X."/>
            <person name="Armstrong S.D."/>
            <person name="Xia D."/>
            <person name="Makepeace B.L."/>
            <person name="Darby A.C."/>
            <person name="Kadowaki T."/>
        </authorList>
    </citation>
    <scope>NUCLEOTIDE SEQUENCE [LARGE SCALE GENOMIC DNA]</scope>
    <source>
        <strain evidence="11">Wuxi-XJTLU</strain>
    </source>
</reference>
<keyword evidence="6" id="KW-0508">mRNA splicing</keyword>
<dbReference type="EMBL" id="MNPL01003997">
    <property type="protein sequence ID" value="OQR77062.1"/>
    <property type="molecule type" value="Genomic_DNA"/>
</dbReference>
<feature type="region of interest" description="Disordered" evidence="9">
    <location>
        <begin position="1"/>
        <end position="44"/>
    </location>
</feature>
<keyword evidence="4" id="KW-0507">mRNA processing</keyword>
<accession>A0A1V9XUG2</accession>
<dbReference type="GO" id="GO:0000381">
    <property type="term" value="P:regulation of alternative mRNA splicing, via spliceosome"/>
    <property type="evidence" value="ECO:0007669"/>
    <property type="project" value="InterPro"/>
</dbReference>
<keyword evidence="12" id="KW-1185">Reference proteome</keyword>
<keyword evidence="7" id="KW-0539">Nucleus</keyword>
<dbReference type="InterPro" id="IPR012677">
    <property type="entry name" value="Nucleotide-bd_a/b_plait_sf"/>
</dbReference>
<feature type="domain" description="RRM" evidence="10">
    <location>
        <begin position="73"/>
        <end position="149"/>
    </location>
</feature>
<dbReference type="GO" id="GO:0003729">
    <property type="term" value="F:mRNA binding"/>
    <property type="evidence" value="ECO:0007669"/>
    <property type="project" value="TreeGrafter"/>
</dbReference>